<dbReference type="Pfam" id="PF00179">
    <property type="entry name" value="UQ_con"/>
    <property type="match status" value="1"/>
</dbReference>
<dbReference type="SMART" id="SM00212">
    <property type="entry name" value="UBCc"/>
    <property type="match status" value="1"/>
</dbReference>
<accession>A0A420XY84</accession>
<dbReference type="AlphaFoldDB" id="A0A420XY84"/>
<comment type="caution">
    <text evidence="3">The sequence shown here is derived from an EMBL/GenBank/DDBJ whole genome shotgun (WGS) entry which is preliminary data.</text>
</comment>
<dbReference type="OrthoDB" id="406833at2759"/>
<protein>
    <recommendedName>
        <fullName evidence="2">UBC core domain-containing protein</fullName>
    </recommendedName>
</protein>
<sequence length="183" mass="20875">MGGTFTSSNLDQTLRVSYQLLPTEGTSAWSSRFQAKRLGKELQKINNGLPPGIELVKADNLEDWLLDIRVLDNNPLYLNQTYRLKFKFSSTYPIEPPEVTFVKDTDHAIPMHPHIYSNGIICLDLLGQQGWSPVQNVESVCMSLQSMLTGNTKDERPPGDEEFVRANRLRPKDIDFYYHDNTV</sequence>
<dbReference type="Gene3D" id="3.10.110.10">
    <property type="entry name" value="Ubiquitin Conjugating Enzyme"/>
    <property type="match status" value="1"/>
</dbReference>
<keyword evidence="4" id="KW-1185">Reference proteome</keyword>
<evidence type="ECO:0000259" key="2">
    <source>
        <dbReference type="PROSITE" id="PS50127"/>
    </source>
</evidence>
<evidence type="ECO:0000313" key="4">
    <source>
        <dbReference type="Proteomes" id="UP000275385"/>
    </source>
</evidence>
<dbReference type="SUPFAM" id="SSF54495">
    <property type="entry name" value="UBC-like"/>
    <property type="match status" value="1"/>
</dbReference>
<dbReference type="InterPro" id="IPR050113">
    <property type="entry name" value="Ub_conjugating_enzyme"/>
</dbReference>
<feature type="domain" description="UBC core" evidence="2">
    <location>
        <begin position="33"/>
        <end position="183"/>
    </location>
</feature>
<dbReference type="EMBL" id="QVQW01000097">
    <property type="protein sequence ID" value="RKU40621.1"/>
    <property type="molecule type" value="Genomic_DNA"/>
</dbReference>
<dbReference type="Proteomes" id="UP000275385">
    <property type="component" value="Unassembled WGS sequence"/>
</dbReference>
<dbReference type="PROSITE" id="PS50127">
    <property type="entry name" value="UBC_2"/>
    <property type="match status" value="1"/>
</dbReference>
<dbReference type="PANTHER" id="PTHR24067">
    <property type="entry name" value="UBIQUITIN-CONJUGATING ENZYME E2"/>
    <property type="match status" value="1"/>
</dbReference>
<gene>
    <name evidence="3" type="ORF">DL546_002941</name>
</gene>
<dbReference type="InterPro" id="IPR000608">
    <property type="entry name" value="UBC"/>
</dbReference>
<dbReference type="FunFam" id="3.10.110.10:FF:000072">
    <property type="entry name" value="Ubiquitin-conjugating enzyme E2 W"/>
    <property type="match status" value="1"/>
</dbReference>
<evidence type="ECO:0000313" key="3">
    <source>
        <dbReference type="EMBL" id="RKU40621.1"/>
    </source>
</evidence>
<reference evidence="3 4" key="1">
    <citation type="submission" date="2018-08" db="EMBL/GenBank/DDBJ databases">
        <title>Draft genome of the lignicolous fungus Coniochaeta pulveracea.</title>
        <authorList>
            <person name="Borstlap C.J."/>
            <person name="De Witt R.N."/>
            <person name="Botha A."/>
            <person name="Volschenk H."/>
        </authorList>
    </citation>
    <scope>NUCLEOTIDE SEQUENCE [LARGE SCALE GENOMIC DNA]</scope>
    <source>
        <strain evidence="3 4">CAB683</strain>
    </source>
</reference>
<organism evidence="3 4">
    <name type="scientific">Coniochaeta pulveracea</name>
    <dbReference type="NCBI Taxonomy" id="177199"/>
    <lineage>
        <taxon>Eukaryota</taxon>
        <taxon>Fungi</taxon>
        <taxon>Dikarya</taxon>
        <taxon>Ascomycota</taxon>
        <taxon>Pezizomycotina</taxon>
        <taxon>Sordariomycetes</taxon>
        <taxon>Sordariomycetidae</taxon>
        <taxon>Coniochaetales</taxon>
        <taxon>Coniochaetaceae</taxon>
        <taxon>Coniochaeta</taxon>
    </lineage>
</organism>
<evidence type="ECO:0000256" key="1">
    <source>
        <dbReference type="ARBA" id="ARBA00022786"/>
    </source>
</evidence>
<dbReference type="STRING" id="177199.A0A420XY84"/>
<name>A0A420XY84_9PEZI</name>
<dbReference type="InterPro" id="IPR016135">
    <property type="entry name" value="UBQ-conjugating_enzyme/RWD"/>
</dbReference>
<dbReference type="CDD" id="cd23808">
    <property type="entry name" value="UBCc_UBE2W"/>
    <property type="match status" value="1"/>
</dbReference>
<proteinExistence type="predicted"/>
<keyword evidence="1" id="KW-0833">Ubl conjugation pathway</keyword>